<evidence type="ECO:0000256" key="1">
    <source>
        <dbReference type="ARBA" id="ARBA00004651"/>
    </source>
</evidence>
<dbReference type="Proteomes" id="UP000282515">
    <property type="component" value="Unassembled WGS sequence"/>
</dbReference>
<feature type="transmembrane region" description="Helical" evidence="7">
    <location>
        <begin position="61"/>
        <end position="78"/>
    </location>
</feature>
<dbReference type="InterPro" id="IPR011701">
    <property type="entry name" value="MFS"/>
</dbReference>
<feature type="transmembrane region" description="Helical" evidence="7">
    <location>
        <begin position="366"/>
        <end position="389"/>
    </location>
</feature>
<feature type="transmembrane region" description="Helical" evidence="7">
    <location>
        <begin position="17"/>
        <end position="41"/>
    </location>
</feature>
<keyword evidence="2" id="KW-0813">Transport</keyword>
<feature type="transmembrane region" description="Helical" evidence="7">
    <location>
        <begin position="85"/>
        <end position="104"/>
    </location>
</feature>
<evidence type="ECO:0000256" key="6">
    <source>
        <dbReference type="ARBA" id="ARBA00023136"/>
    </source>
</evidence>
<feature type="transmembrane region" description="Helical" evidence="7">
    <location>
        <begin position="299"/>
        <end position="321"/>
    </location>
</feature>
<dbReference type="Pfam" id="PF07690">
    <property type="entry name" value="MFS_1"/>
    <property type="match status" value="1"/>
</dbReference>
<organism evidence="9 10">
    <name type="scientific">Aeromicrobium phragmitis</name>
    <dbReference type="NCBI Taxonomy" id="2478914"/>
    <lineage>
        <taxon>Bacteria</taxon>
        <taxon>Bacillati</taxon>
        <taxon>Actinomycetota</taxon>
        <taxon>Actinomycetes</taxon>
        <taxon>Propionibacteriales</taxon>
        <taxon>Nocardioidaceae</taxon>
        <taxon>Aeromicrobium</taxon>
    </lineage>
</organism>
<dbReference type="AlphaFoldDB" id="A0A3L8PJS8"/>
<keyword evidence="4 7" id="KW-0812">Transmembrane</keyword>
<dbReference type="OrthoDB" id="9781469at2"/>
<evidence type="ECO:0000256" key="4">
    <source>
        <dbReference type="ARBA" id="ARBA00022692"/>
    </source>
</evidence>
<dbReference type="SUPFAM" id="SSF103473">
    <property type="entry name" value="MFS general substrate transporter"/>
    <property type="match status" value="1"/>
</dbReference>
<dbReference type="GO" id="GO:0022857">
    <property type="term" value="F:transmembrane transporter activity"/>
    <property type="evidence" value="ECO:0007669"/>
    <property type="project" value="InterPro"/>
</dbReference>
<feature type="transmembrane region" description="Helical" evidence="7">
    <location>
        <begin position="205"/>
        <end position="225"/>
    </location>
</feature>
<evidence type="ECO:0000256" key="2">
    <source>
        <dbReference type="ARBA" id="ARBA00022448"/>
    </source>
</evidence>
<keyword evidence="3" id="KW-1003">Cell membrane</keyword>
<dbReference type="GO" id="GO:0005886">
    <property type="term" value="C:plasma membrane"/>
    <property type="evidence" value="ECO:0007669"/>
    <property type="project" value="UniProtKB-SubCell"/>
</dbReference>
<evidence type="ECO:0000256" key="3">
    <source>
        <dbReference type="ARBA" id="ARBA00022475"/>
    </source>
</evidence>
<feature type="transmembrane region" description="Helical" evidence="7">
    <location>
        <begin position="472"/>
        <end position="498"/>
    </location>
</feature>
<dbReference type="EMBL" id="RDBF01000012">
    <property type="protein sequence ID" value="RLV54963.1"/>
    <property type="molecule type" value="Genomic_DNA"/>
</dbReference>
<dbReference type="CDD" id="cd17321">
    <property type="entry name" value="MFS_MMR_MDR_like"/>
    <property type="match status" value="1"/>
</dbReference>
<proteinExistence type="predicted"/>
<dbReference type="PROSITE" id="PS50850">
    <property type="entry name" value="MFS"/>
    <property type="match status" value="1"/>
</dbReference>
<evidence type="ECO:0000313" key="10">
    <source>
        <dbReference type="Proteomes" id="UP000282515"/>
    </source>
</evidence>
<evidence type="ECO:0000256" key="7">
    <source>
        <dbReference type="SAM" id="Phobius"/>
    </source>
</evidence>
<sequence>MSVPDLNQRDTEITRRWLALAVLALPTLLVSMDLSVLVLALPTLARDLSASGVEALWITDIYGFVIAGLLIVMGVVGDRIGRRRLLILGAIAFGATSLLAALSTSAEMLIAARALQGVAGATLMPSTLALIRTIFTDARERTLAISVWATCFSVGAVLGPLVAGVLLARFDWGSVFLINLPLMALLVAVAPRLLPESKATAVARLDLLGAGVLVITMLTAVYAIKHAAREGLTAAVLVAAMLAAVMSIAFVVRQITVSNPLLDLSLFRAPAFSVSLITNLTLGVCMAGIYLLTARFLQLVVGLSALETALWMLPQTVVLIVMSLLTSRLLRHFRLASVVAAGLVIAAVGMLIVAQAEPSAAGIAPVVLGTSVMALGFAPVGVLGPDLILATAPAGDSGAAAALSETGNELGNAGGIAVLGSASIAMYQWSMRDAPLDGLDGQDAALVAGSFEEGLRLAGGRPEVLNAVIDSYVTAMSAVATSAAGAVVLLAIAAFLLLRGVRRES</sequence>
<feature type="transmembrane region" description="Helical" evidence="7">
    <location>
        <begin position="333"/>
        <end position="354"/>
    </location>
</feature>
<dbReference type="RefSeq" id="WP_121795239.1">
    <property type="nucleotide sequence ID" value="NZ_RDBF01000012.1"/>
</dbReference>
<feature type="transmembrane region" description="Helical" evidence="7">
    <location>
        <begin position="231"/>
        <end position="252"/>
    </location>
</feature>
<keyword evidence="10" id="KW-1185">Reference proteome</keyword>
<protein>
    <submittedName>
        <fullName evidence="9">MFS transporter</fullName>
    </submittedName>
</protein>
<keyword evidence="6 7" id="KW-0472">Membrane</keyword>
<evidence type="ECO:0000256" key="5">
    <source>
        <dbReference type="ARBA" id="ARBA00022989"/>
    </source>
</evidence>
<evidence type="ECO:0000259" key="8">
    <source>
        <dbReference type="PROSITE" id="PS50850"/>
    </source>
</evidence>
<comment type="subcellular location">
    <subcellularLocation>
        <location evidence="1">Cell membrane</location>
        <topology evidence="1">Multi-pass membrane protein</topology>
    </subcellularLocation>
</comment>
<feature type="domain" description="Major facilitator superfamily (MFS) profile" evidence="8">
    <location>
        <begin position="19"/>
        <end position="502"/>
    </location>
</feature>
<dbReference type="PANTHER" id="PTHR42718:SF47">
    <property type="entry name" value="METHYL VIOLOGEN RESISTANCE PROTEIN SMVA"/>
    <property type="match status" value="1"/>
</dbReference>
<reference evidence="9 10" key="1">
    <citation type="submission" date="2018-10" db="EMBL/GenBank/DDBJ databases">
        <title>Aeromicrobium sp. 9W16Y-2 whole genome shotgun sequence.</title>
        <authorList>
            <person name="Li F."/>
        </authorList>
    </citation>
    <scope>NUCLEOTIDE SEQUENCE [LARGE SCALE GENOMIC DNA]</scope>
    <source>
        <strain evidence="9 10">9W16Y-2</strain>
    </source>
</reference>
<accession>A0A3L8PJS8</accession>
<dbReference type="Gene3D" id="1.20.1250.20">
    <property type="entry name" value="MFS general substrate transporter like domains"/>
    <property type="match status" value="1"/>
</dbReference>
<feature type="transmembrane region" description="Helical" evidence="7">
    <location>
        <begin position="143"/>
        <end position="166"/>
    </location>
</feature>
<evidence type="ECO:0000313" key="9">
    <source>
        <dbReference type="EMBL" id="RLV54963.1"/>
    </source>
</evidence>
<keyword evidence="5 7" id="KW-1133">Transmembrane helix</keyword>
<name>A0A3L8PJS8_9ACTN</name>
<dbReference type="PANTHER" id="PTHR42718">
    <property type="entry name" value="MAJOR FACILITATOR SUPERFAMILY MULTIDRUG TRANSPORTER MFSC"/>
    <property type="match status" value="1"/>
</dbReference>
<gene>
    <name evidence="9" type="ORF">D9V41_14195</name>
</gene>
<comment type="caution">
    <text evidence="9">The sequence shown here is derived from an EMBL/GenBank/DDBJ whole genome shotgun (WGS) entry which is preliminary data.</text>
</comment>
<dbReference type="InterPro" id="IPR036259">
    <property type="entry name" value="MFS_trans_sf"/>
</dbReference>
<feature type="transmembrane region" description="Helical" evidence="7">
    <location>
        <begin position="272"/>
        <end position="293"/>
    </location>
</feature>
<feature type="transmembrane region" description="Helical" evidence="7">
    <location>
        <begin position="110"/>
        <end position="131"/>
    </location>
</feature>
<dbReference type="InterPro" id="IPR020846">
    <property type="entry name" value="MFS_dom"/>
</dbReference>